<dbReference type="CDD" id="cd19941">
    <property type="entry name" value="TIL"/>
    <property type="match status" value="1"/>
</dbReference>
<feature type="signal peptide" evidence="1">
    <location>
        <begin position="1"/>
        <end position="24"/>
    </location>
</feature>
<evidence type="ECO:0000256" key="1">
    <source>
        <dbReference type="SAM" id="SignalP"/>
    </source>
</evidence>
<keyword evidence="1" id="KW-0732">Signal</keyword>
<sequence>MVNMATLSLLLLVAVCGFFVKASAEARSAQAAVGRPGHIGGGFWPHHGRRRCWGRNEVFKQCVSSSCAEAKCWKRVVGPSCTKDCATGCFCRKGYYRNQWGDCVRWRQCRQGVWPWLPSYPQYPGGWWPEYSWNSDPWSLQRAVPYGGY</sequence>
<reference evidence="3" key="1">
    <citation type="submission" date="2019-12" db="EMBL/GenBank/DDBJ databases">
        <title>The sialotranscriptome of the gopher-tortoise tick, Amblyomma tuberculatum.</title>
        <authorList>
            <person name="Karim S."/>
            <person name="Andersen J."/>
            <person name="Kumar D."/>
            <person name="Adamson S."/>
            <person name="Ennen J."/>
            <person name="Qualis C.P."/>
            <person name="Ribeiro J.M.C."/>
        </authorList>
    </citation>
    <scope>NUCLEOTIDE SEQUENCE</scope>
    <source>
        <strain evidence="3">Removed</strain>
        <tissue evidence="3">Salivary glands</tissue>
    </source>
</reference>
<organism evidence="3">
    <name type="scientific">Amblyomma tuberculatum</name>
    <dbReference type="NCBI Taxonomy" id="48802"/>
    <lineage>
        <taxon>Eukaryota</taxon>
        <taxon>Metazoa</taxon>
        <taxon>Ecdysozoa</taxon>
        <taxon>Arthropoda</taxon>
        <taxon>Chelicerata</taxon>
        <taxon>Arachnida</taxon>
        <taxon>Acari</taxon>
        <taxon>Parasitiformes</taxon>
        <taxon>Ixodida</taxon>
        <taxon>Ixodoidea</taxon>
        <taxon>Ixodidae</taxon>
        <taxon>Amblyomminae</taxon>
        <taxon>Amblyomma</taxon>
    </lineage>
</organism>
<proteinExistence type="predicted"/>
<evidence type="ECO:0000313" key="3">
    <source>
        <dbReference type="EMBL" id="NOV53068.1"/>
    </source>
</evidence>
<dbReference type="EMBL" id="GIDH01001125">
    <property type="protein sequence ID" value="NOV53068.1"/>
    <property type="molecule type" value="Transcribed_RNA"/>
</dbReference>
<accession>A0A6M2E6L5</accession>
<dbReference type="AlphaFoldDB" id="A0A6M2E6L5"/>
<evidence type="ECO:0000259" key="2">
    <source>
        <dbReference type="Pfam" id="PF01826"/>
    </source>
</evidence>
<dbReference type="Pfam" id="PF01826">
    <property type="entry name" value="TIL"/>
    <property type="match status" value="1"/>
</dbReference>
<protein>
    <submittedName>
        <fullName evidence="3">Putative tick til 10</fullName>
    </submittedName>
</protein>
<dbReference type="InterPro" id="IPR036084">
    <property type="entry name" value="Ser_inhib-like_sf"/>
</dbReference>
<name>A0A6M2E6L5_9ACAR</name>
<feature type="chain" id="PRO_5026776621" evidence="1">
    <location>
        <begin position="25"/>
        <end position="149"/>
    </location>
</feature>
<dbReference type="SUPFAM" id="SSF57567">
    <property type="entry name" value="Serine protease inhibitors"/>
    <property type="match status" value="1"/>
</dbReference>
<dbReference type="Gene3D" id="2.10.25.10">
    <property type="entry name" value="Laminin"/>
    <property type="match status" value="1"/>
</dbReference>
<feature type="domain" description="TIL" evidence="2">
    <location>
        <begin position="54"/>
        <end position="109"/>
    </location>
</feature>
<dbReference type="InterPro" id="IPR002919">
    <property type="entry name" value="TIL_dom"/>
</dbReference>